<dbReference type="PANTHER" id="PTHR46720">
    <property type="entry name" value="HYDROXYLASE, PUTATIVE (AFU_ORTHOLOGUE AFUA_3G01460)-RELATED"/>
    <property type="match status" value="1"/>
</dbReference>
<reference evidence="5" key="1">
    <citation type="submission" date="2021-01" db="EMBL/GenBank/DDBJ databases">
        <authorList>
            <person name="Kaushik A."/>
        </authorList>
    </citation>
    <scope>NUCLEOTIDE SEQUENCE</scope>
    <source>
        <strain evidence="5">AG6-10EEA</strain>
    </source>
</reference>
<sequence length="435" mass="48469">MGVPKDFEVAIIGGGIGGLSAAIGLLRAGVPVQVFEAARQFSEIGAGVSFGKNARNALAKLGLQEEFDEQVTTIPSGIWFEWRNGQGQGQELIATTYSRPVGNSSVHRANFLDAMVKHVPKSVSHFGKRLISIEKLAPNKGKNIRLHFQDGSSHDTDLVIGYDGIHSKVREHLESAKRIANTKSGASQLQWSGSWAWRGLIPTDKFLKGVPTKLGEHYSKTPQMFLGKDRHILIFPINNFRTINIVAFATDRSQWPERPKLKEGEPWTQKSTQEELLAQFPGWADDVVNILKCIEEPTKWALHELNPTLDTYVDGTICIAGDAAHGGTPHHGALAGQAIEDALFLTWLLSQPSVKRANLADALQVYDSVRRPRANKVVETSFEAGDIYEFALDRTGSDYSKLRHELESRYEWIWEHDHEEDFVEARQEMESRGLI</sequence>
<evidence type="ECO:0000256" key="3">
    <source>
        <dbReference type="ARBA" id="ARBA00023002"/>
    </source>
</evidence>
<dbReference type="InterPro" id="IPR002938">
    <property type="entry name" value="FAD-bd"/>
</dbReference>
<dbReference type="GO" id="GO:0044550">
    <property type="term" value="P:secondary metabolite biosynthetic process"/>
    <property type="evidence" value="ECO:0007669"/>
    <property type="project" value="TreeGrafter"/>
</dbReference>
<dbReference type="GO" id="GO:0016491">
    <property type="term" value="F:oxidoreductase activity"/>
    <property type="evidence" value="ECO:0007669"/>
    <property type="project" value="UniProtKB-KW"/>
</dbReference>
<comment type="caution">
    <text evidence="5">The sequence shown here is derived from an EMBL/GenBank/DDBJ whole genome shotgun (WGS) entry which is preliminary data.</text>
</comment>
<dbReference type="SUPFAM" id="SSF54373">
    <property type="entry name" value="FAD-linked reductases, C-terminal domain"/>
    <property type="match status" value="1"/>
</dbReference>
<dbReference type="Pfam" id="PF01494">
    <property type="entry name" value="FAD_binding_3"/>
    <property type="match status" value="1"/>
</dbReference>
<dbReference type="PANTHER" id="PTHR46720:SF3">
    <property type="entry name" value="FAD-BINDING DOMAIN-CONTAINING PROTEIN-RELATED"/>
    <property type="match status" value="1"/>
</dbReference>
<dbReference type="PRINTS" id="PR00420">
    <property type="entry name" value="RNGMNOXGNASE"/>
</dbReference>
<dbReference type="SUPFAM" id="SSF51905">
    <property type="entry name" value="FAD/NAD(P)-binding domain"/>
    <property type="match status" value="1"/>
</dbReference>
<proteinExistence type="predicted"/>
<name>A0A8H2XAV4_9AGAM</name>
<evidence type="ECO:0000313" key="5">
    <source>
        <dbReference type="EMBL" id="CAE6421111.1"/>
    </source>
</evidence>
<evidence type="ECO:0000256" key="1">
    <source>
        <dbReference type="ARBA" id="ARBA00022630"/>
    </source>
</evidence>
<dbReference type="InterPro" id="IPR036188">
    <property type="entry name" value="FAD/NAD-bd_sf"/>
</dbReference>
<organism evidence="5 6">
    <name type="scientific">Rhizoctonia solani</name>
    <dbReference type="NCBI Taxonomy" id="456999"/>
    <lineage>
        <taxon>Eukaryota</taxon>
        <taxon>Fungi</taxon>
        <taxon>Dikarya</taxon>
        <taxon>Basidiomycota</taxon>
        <taxon>Agaricomycotina</taxon>
        <taxon>Agaricomycetes</taxon>
        <taxon>Cantharellales</taxon>
        <taxon>Ceratobasidiaceae</taxon>
        <taxon>Rhizoctonia</taxon>
    </lineage>
</organism>
<protein>
    <recommendedName>
        <fullName evidence="4">FAD-binding domain-containing protein</fullName>
    </recommendedName>
</protein>
<keyword evidence="1" id="KW-0285">Flavoprotein</keyword>
<dbReference type="Gene3D" id="3.50.50.60">
    <property type="entry name" value="FAD/NAD(P)-binding domain"/>
    <property type="match status" value="1"/>
</dbReference>
<dbReference type="AlphaFoldDB" id="A0A8H2XAV4"/>
<evidence type="ECO:0000259" key="4">
    <source>
        <dbReference type="Pfam" id="PF01494"/>
    </source>
</evidence>
<evidence type="ECO:0000313" key="6">
    <source>
        <dbReference type="Proteomes" id="UP000663853"/>
    </source>
</evidence>
<gene>
    <name evidence="5" type="ORF">RDB_LOCUS12296</name>
</gene>
<keyword evidence="2" id="KW-0274">FAD</keyword>
<evidence type="ECO:0000256" key="2">
    <source>
        <dbReference type="ARBA" id="ARBA00022827"/>
    </source>
</evidence>
<dbReference type="Proteomes" id="UP000663853">
    <property type="component" value="Unassembled WGS sequence"/>
</dbReference>
<keyword evidence="3" id="KW-0560">Oxidoreductase</keyword>
<dbReference type="EMBL" id="CAJMXA010000206">
    <property type="protein sequence ID" value="CAE6421111.1"/>
    <property type="molecule type" value="Genomic_DNA"/>
</dbReference>
<dbReference type="GO" id="GO:0071949">
    <property type="term" value="F:FAD binding"/>
    <property type="evidence" value="ECO:0007669"/>
    <property type="project" value="InterPro"/>
</dbReference>
<accession>A0A8H2XAV4</accession>
<dbReference type="InterPro" id="IPR051104">
    <property type="entry name" value="FAD_monoxygenase"/>
</dbReference>
<feature type="domain" description="FAD-binding" evidence="4">
    <location>
        <begin position="7"/>
        <end position="380"/>
    </location>
</feature>